<dbReference type="InterPro" id="IPR029055">
    <property type="entry name" value="Ntn_hydrolases_N"/>
</dbReference>
<accession>A0A383DG96</accession>
<gene>
    <name evidence="1" type="ORF">METZ01_LOCUS496285</name>
</gene>
<dbReference type="Pfam" id="PF01019">
    <property type="entry name" value="G_glu_transpept"/>
    <property type="match status" value="1"/>
</dbReference>
<protein>
    <recommendedName>
        <fullName evidence="2">Gamma-glutamyltransferase</fullName>
    </recommendedName>
</protein>
<dbReference type="PANTHER" id="PTHR43199">
    <property type="entry name" value="GLUTATHIONE HYDROLASE"/>
    <property type="match status" value="1"/>
</dbReference>
<organism evidence="1">
    <name type="scientific">marine metagenome</name>
    <dbReference type="NCBI Taxonomy" id="408172"/>
    <lineage>
        <taxon>unclassified sequences</taxon>
        <taxon>metagenomes</taxon>
        <taxon>ecological metagenomes</taxon>
    </lineage>
</organism>
<name>A0A383DG96_9ZZZZ</name>
<evidence type="ECO:0000313" key="1">
    <source>
        <dbReference type="EMBL" id="SVE43431.1"/>
    </source>
</evidence>
<dbReference type="AlphaFoldDB" id="A0A383DG96"/>
<proteinExistence type="predicted"/>
<dbReference type="InterPro" id="IPR051792">
    <property type="entry name" value="GGT_bact"/>
</dbReference>
<reference evidence="1" key="1">
    <citation type="submission" date="2018-05" db="EMBL/GenBank/DDBJ databases">
        <authorList>
            <person name="Lanie J.A."/>
            <person name="Ng W.-L."/>
            <person name="Kazmierczak K.M."/>
            <person name="Andrzejewski T.M."/>
            <person name="Davidsen T.M."/>
            <person name="Wayne K.J."/>
            <person name="Tettelin H."/>
            <person name="Glass J.I."/>
            <person name="Rusch D."/>
            <person name="Podicherti R."/>
            <person name="Tsui H.-C.T."/>
            <person name="Winkler M.E."/>
        </authorList>
    </citation>
    <scope>NUCLEOTIDE SEQUENCE</scope>
</reference>
<feature type="non-terminal residue" evidence="1">
    <location>
        <position position="216"/>
    </location>
</feature>
<sequence>MTGMVVAPQPEAVEAGAVALRRGGNAVDAAITCALVQGVVDPQMCGIAGFGSLQIYIKGGDHYFIDFHGRAPAAVTDDMWQHLIEGETPDGFGFILKGNVNDIGYQSITVPGSLKAYSEAHANHGVLSWRDVVEPAIAWAENGSVIRPQVERFWNAEDGSGRVQTRERLRYSESGQRIYFEPDGQLKKLGQTLHNPDMAACLKRIAEEGADVFYQG</sequence>
<dbReference type="PRINTS" id="PR01210">
    <property type="entry name" value="GGTRANSPTASE"/>
</dbReference>
<dbReference type="SUPFAM" id="SSF56235">
    <property type="entry name" value="N-terminal nucleophile aminohydrolases (Ntn hydrolases)"/>
    <property type="match status" value="1"/>
</dbReference>
<dbReference type="EMBL" id="UINC01217018">
    <property type="protein sequence ID" value="SVE43431.1"/>
    <property type="molecule type" value="Genomic_DNA"/>
</dbReference>
<dbReference type="PANTHER" id="PTHR43199:SF1">
    <property type="entry name" value="GLUTATHIONE HYDROLASE PROENZYME"/>
    <property type="match status" value="1"/>
</dbReference>
<evidence type="ECO:0008006" key="2">
    <source>
        <dbReference type="Google" id="ProtNLM"/>
    </source>
</evidence>